<organism evidence="1 2">
    <name type="scientific">Phragmitibacter flavus</name>
    <dbReference type="NCBI Taxonomy" id="2576071"/>
    <lineage>
        <taxon>Bacteria</taxon>
        <taxon>Pseudomonadati</taxon>
        <taxon>Verrucomicrobiota</taxon>
        <taxon>Verrucomicrobiia</taxon>
        <taxon>Verrucomicrobiales</taxon>
        <taxon>Verrucomicrobiaceae</taxon>
        <taxon>Phragmitibacter</taxon>
    </lineage>
</organism>
<dbReference type="AlphaFoldDB" id="A0A5R8KK71"/>
<proteinExistence type="predicted"/>
<dbReference type="Proteomes" id="UP000306196">
    <property type="component" value="Unassembled WGS sequence"/>
</dbReference>
<dbReference type="Gene3D" id="1.25.40.10">
    <property type="entry name" value="Tetratricopeptide repeat domain"/>
    <property type="match status" value="1"/>
</dbReference>
<dbReference type="SUPFAM" id="SSF48452">
    <property type="entry name" value="TPR-like"/>
    <property type="match status" value="1"/>
</dbReference>
<keyword evidence="2" id="KW-1185">Reference proteome</keyword>
<reference evidence="1 2" key="1">
    <citation type="submission" date="2019-05" db="EMBL/GenBank/DDBJ databases">
        <title>Verrucobacter flavum gen. nov., sp. nov. a new member of the family Verrucomicrobiaceae.</title>
        <authorList>
            <person name="Szuroczki S."/>
            <person name="Abbaszade G."/>
            <person name="Szabo A."/>
            <person name="Felfoldi T."/>
            <person name="Schumann P."/>
            <person name="Boka K."/>
            <person name="Keki Z."/>
            <person name="Toumi M."/>
            <person name="Toth E."/>
        </authorList>
    </citation>
    <scope>NUCLEOTIDE SEQUENCE [LARGE SCALE GENOMIC DNA]</scope>
    <source>
        <strain evidence="1 2">MG-N-17</strain>
    </source>
</reference>
<comment type="caution">
    <text evidence="1">The sequence shown here is derived from an EMBL/GenBank/DDBJ whole genome shotgun (WGS) entry which is preliminary data.</text>
</comment>
<evidence type="ECO:0008006" key="3">
    <source>
        <dbReference type="Google" id="ProtNLM"/>
    </source>
</evidence>
<dbReference type="InterPro" id="IPR011990">
    <property type="entry name" value="TPR-like_helical_dom_sf"/>
</dbReference>
<evidence type="ECO:0000313" key="1">
    <source>
        <dbReference type="EMBL" id="TLD72718.1"/>
    </source>
</evidence>
<accession>A0A5R8KK71</accession>
<protein>
    <recommendedName>
        <fullName evidence="3">Tetratricopeptide repeat protein</fullName>
    </recommendedName>
</protein>
<dbReference type="EMBL" id="VAUV01000001">
    <property type="protein sequence ID" value="TLD72718.1"/>
    <property type="molecule type" value="Genomic_DNA"/>
</dbReference>
<sequence>MERYDQHSGEVFKMFGFFPHSCPGDCLSAPNRKTLDVKFHFWAQSNLSPAPAMNIKPLLLLAALAAFISPLQGHAQNLQALYEEGRALYNAGHMEQAREKLRVVAARNPDHVPTRAMLAQIQQILGVDNTTLKNSYDKIIIEKIEFDNVALNEAIEAVRFYTRKATDQKITPNIILKSGDLGNRPVSINLSNVPLTEVLNYLAQLSGTKLTYDKNAAMFSEKPVP</sequence>
<gene>
    <name evidence="1" type="ORF">FEM03_01180</name>
</gene>
<name>A0A5R8KK71_9BACT</name>
<evidence type="ECO:0000313" key="2">
    <source>
        <dbReference type="Proteomes" id="UP000306196"/>
    </source>
</evidence>